<name>A0A251VSE5_HELAN</name>
<dbReference type="OMA" id="AVIKVCM"/>
<dbReference type="GO" id="GO:0042026">
    <property type="term" value="P:protein refolding"/>
    <property type="evidence" value="ECO:0007669"/>
    <property type="project" value="InterPro"/>
</dbReference>
<dbReference type="STRING" id="4232.A0A251VSE5"/>
<comment type="similarity">
    <text evidence="1">Belongs to the chaperonin (HSP60) family.</text>
</comment>
<protein>
    <submittedName>
        <fullName evidence="3">GroEL-like apical domain superfamily protein</fullName>
    </submittedName>
    <submittedName>
        <fullName evidence="4">Putative groEL-like apical domain-containing protein</fullName>
    </submittedName>
</protein>
<dbReference type="SUPFAM" id="SSF52029">
    <property type="entry name" value="GroEL apical domain-like"/>
    <property type="match status" value="1"/>
</dbReference>
<dbReference type="AlphaFoldDB" id="A0A251VSE5"/>
<evidence type="ECO:0000313" key="5">
    <source>
        <dbReference type="Proteomes" id="UP000215914"/>
    </source>
</evidence>
<dbReference type="InterPro" id="IPR001844">
    <property type="entry name" value="Cpn60/GroEL"/>
</dbReference>
<dbReference type="GO" id="GO:0140662">
    <property type="term" value="F:ATP-dependent protein folding chaperone"/>
    <property type="evidence" value="ECO:0007669"/>
    <property type="project" value="InterPro"/>
</dbReference>
<dbReference type="EMBL" id="MNCJ02000316">
    <property type="protein sequence ID" value="KAF5823373.1"/>
    <property type="molecule type" value="Genomic_DNA"/>
</dbReference>
<dbReference type="EMBL" id="CM007890">
    <property type="protein sequence ID" value="OTG38043.1"/>
    <property type="molecule type" value="Genomic_DNA"/>
</dbReference>
<keyword evidence="2" id="KW-0143">Chaperone</keyword>
<dbReference type="Proteomes" id="UP000215914">
    <property type="component" value="Chromosome 1"/>
</dbReference>
<reference evidence="3" key="3">
    <citation type="submission" date="2020-06" db="EMBL/GenBank/DDBJ databases">
        <title>Helianthus annuus Genome sequencing and assembly Release 2.</title>
        <authorList>
            <person name="Gouzy J."/>
            <person name="Langlade N."/>
            <person name="Munos S."/>
        </authorList>
    </citation>
    <scope>NUCLEOTIDE SEQUENCE</scope>
    <source>
        <tissue evidence="3">Leaves</tissue>
    </source>
</reference>
<dbReference type="InParanoid" id="A0A251VSE5"/>
<accession>A0A251VSE5</accession>
<sequence length="68" mass="7708">MGLLVQNATVDQLGTARKITITKDSTTIIVDVATKDEIQSRITQIKKELFENDSVYENEKLEERIAKL</sequence>
<evidence type="ECO:0000256" key="1">
    <source>
        <dbReference type="ARBA" id="ARBA00006607"/>
    </source>
</evidence>
<reference evidence="3 5" key="1">
    <citation type="journal article" date="2017" name="Nature">
        <title>The sunflower genome provides insights into oil metabolism, flowering and Asterid evolution.</title>
        <authorList>
            <person name="Badouin H."/>
            <person name="Gouzy J."/>
            <person name="Grassa C.J."/>
            <person name="Murat F."/>
            <person name="Staton S.E."/>
            <person name="Cottret L."/>
            <person name="Lelandais-Briere C."/>
            <person name="Owens G.L."/>
            <person name="Carrere S."/>
            <person name="Mayjonade B."/>
            <person name="Legrand L."/>
            <person name="Gill N."/>
            <person name="Kane N.C."/>
            <person name="Bowers J.E."/>
            <person name="Hubner S."/>
            <person name="Bellec A."/>
            <person name="Berard A."/>
            <person name="Berges H."/>
            <person name="Blanchet N."/>
            <person name="Boniface M.C."/>
            <person name="Brunel D."/>
            <person name="Catrice O."/>
            <person name="Chaidir N."/>
            <person name="Claudel C."/>
            <person name="Donnadieu C."/>
            <person name="Faraut T."/>
            <person name="Fievet G."/>
            <person name="Helmstetter N."/>
            <person name="King M."/>
            <person name="Knapp S.J."/>
            <person name="Lai Z."/>
            <person name="Le Paslier M.C."/>
            <person name="Lippi Y."/>
            <person name="Lorenzon L."/>
            <person name="Mandel J.R."/>
            <person name="Marage G."/>
            <person name="Marchand G."/>
            <person name="Marquand E."/>
            <person name="Bret-Mestries E."/>
            <person name="Morien E."/>
            <person name="Nambeesan S."/>
            <person name="Nguyen T."/>
            <person name="Pegot-Espagnet P."/>
            <person name="Pouilly N."/>
            <person name="Raftis F."/>
            <person name="Sallet E."/>
            <person name="Schiex T."/>
            <person name="Thomas J."/>
            <person name="Vandecasteele C."/>
            <person name="Vares D."/>
            <person name="Vear F."/>
            <person name="Vautrin S."/>
            <person name="Crespi M."/>
            <person name="Mangin B."/>
            <person name="Burke J.M."/>
            <person name="Salse J."/>
            <person name="Munos S."/>
            <person name="Vincourt P."/>
            <person name="Rieseberg L.H."/>
            <person name="Langlade N.B."/>
        </authorList>
    </citation>
    <scope>NUCLEOTIDE SEQUENCE [LARGE SCALE GENOMIC DNA]</scope>
    <source>
        <strain evidence="5">cv. SF193</strain>
        <tissue evidence="3">Leaves</tissue>
    </source>
</reference>
<dbReference type="Gramene" id="mRNA:HanXRQr2_Chr01g0037671">
    <property type="protein sequence ID" value="CDS:HanXRQr2_Chr01g0037671.1"/>
    <property type="gene ID" value="HanXRQr2_Chr01g0037671"/>
</dbReference>
<organism evidence="4 5">
    <name type="scientific">Helianthus annuus</name>
    <name type="common">Common sunflower</name>
    <dbReference type="NCBI Taxonomy" id="4232"/>
    <lineage>
        <taxon>Eukaryota</taxon>
        <taxon>Viridiplantae</taxon>
        <taxon>Streptophyta</taxon>
        <taxon>Embryophyta</taxon>
        <taxon>Tracheophyta</taxon>
        <taxon>Spermatophyta</taxon>
        <taxon>Magnoliopsida</taxon>
        <taxon>eudicotyledons</taxon>
        <taxon>Gunneridae</taxon>
        <taxon>Pentapetalae</taxon>
        <taxon>asterids</taxon>
        <taxon>campanulids</taxon>
        <taxon>Asterales</taxon>
        <taxon>Asteraceae</taxon>
        <taxon>Asteroideae</taxon>
        <taxon>Heliantheae alliance</taxon>
        <taxon>Heliantheae</taxon>
        <taxon>Helianthus</taxon>
    </lineage>
</organism>
<evidence type="ECO:0000313" key="3">
    <source>
        <dbReference type="EMBL" id="KAF5823373.1"/>
    </source>
</evidence>
<dbReference type="InterPro" id="IPR027409">
    <property type="entry name" value="GroEL-like_apical_dom_sf"/>
</dbReference>
<reference evidence="4" key="2">
    <citation type="submission" date="2017-02" db="EMBL/GenBank/DDBJ databases">
        <title>Sunflower complete genome.</title>
        <authorList>
            <person name="Langlade N."/>
            <person name="Munos S."/>
        </authorList>
    </citation>
    <scope>NUCLEOTIDE SEQUENCE [LARGE SCALE GENOMIC DNA]</scope>
    <source>
        <tissue evidence="4">Leaves</tissue>
    </source>
</reference>
<evidence type="ECO:0000313" key="4">
    <source>
        <dbReference type="EMBL" id="OTG38043.1"/>
    </source>
</evidence>
<dbReference type="Gene3D" id="3.50.7.10">
    <property type="entry name" value="GroEL"/>
    <property type="match status" value="1"/>
</dbReference>
<keyword evidence="5" id="KW-1185">Reference proteome</keyword>
<dbReference type="PANTHER" id="PTHR45633">
    <property type="entry name" value="60 KDA HEAT SHOCK PROTEIN, MITOCHONDRIAL"/>
    <property type="match status" value="1"/>
</dbReference>
<gene>
    <name evidence="4" type="ORF">HannXRQ_Chr01g0025391</name>
    <name evidence="3" type="ORF">HanXRQr2_Chr01g0037671</name>
</gene>
<proteinExistence type="inferred from homology"/>
<evidence type="ECO:0000256" key="2">
    <source>
        <dbReference type="ARBA" id="ARBA00023186"/>
    </source>
</evidence>